<dbReference type="Pfam" id="PF00501">
    <property type="entry name" value="AMP-binding"/>
    <property type="match status" value="1"/>
</dbReference>
<organism evidence="5 6">
    <name type="scientific">Amycolatopsis pithecellobii</name>
    <dbReference type="NCBI Taxonomy" id="664692"/>
    <lineage>
        <taxon>Bacteria</taxon>
        <taxon>Bacillati</taxon>
        <taxon>Actinomycetota</taxon>
        <taxon>Actinomycetes</taxon>
        <taxon>Pseudonocardiales</taxon>
        <taxon>Pseudonocardiaceae</taxon>
        <taxon>Amycolatopsis</taxon>
    </lineage>
</organism>
<dbReference type="InterPro" id="IPR045851">
    <property type="entry name" value="AMP-bd_C_sf"/>
</dbReference>
<dbReference type="PROSITE" id="PS00455">
    <property type="entry name" value="AMP_BINDING"/>
    <property type="match status" value="1"/>
</dbReference>
<evidence type="ECO:0000313" key="6">
    <source>
        <dbReference type="Proteomes" id="UP000440096"/>
    </source>
</evidence>
<proteinExistence type="inferred from homology"/>
<feature type="domain" description="AMP-binding enzyme C-terminal" evidence="4">
    <location>
        <begin position="460"/>
        <end position="535"/>
    </location>
</feature>
<evidence type="ECO:0000259" key="4">
    <source>
        <dbReference type="Pfam" id="PF13193"/>
    </source>
</evidence>
<dbReference type="InterPro" id="IPR042099">
    <property type="entry name" value="ANL_N_sf"/>
</dbReference>
<dbReference type="InterPro" id="IPR025110">
    <property type="entry name" value="AMP-bd_C"/>
</dbReference>
<gene>
    <name evidence="5" type="ORF">GKO32_13265</name>
</gene>
<dbReference type="Pfam" id="PF13193">
    <property type="entry name" value="AMP-binding_C"/>
    <property type="match status" value="1"/>
</dbReference>
<evidence type="ECO:0000256" key="1">
    <source>
        <dbReference type="ARBA" id="ARBA00006432"/>
    </source>
</evidence>
<dbReference type="OrthoDB" id="9803968at2"/>
<keyword evidence="6" id="KW-1185">Reference proteome</keyword>
<dbReference type="SUPFAM" id="SSF56801">
    <property type="entry name" value="Acetyl-CoA synthetase-like"/>
    <property type="match status" value="1"/>
</dbReference>
<dbReference type="InterPro" id="IPR000873">
    <property type="entry name" value="AMP-dep_synth/lig_dom"/>
</dbReference>
<reference evidence="5 6" key="1">
    <citation type="submission" date="2019-11" db="EMBL/GenBank/DDBJ databases">
        <title>Draft genome of Amycolatopsis RM579.</title>
        <authorList>
            <person name="Duangmal K."/>
            <person name="Mingma R."/>
        </authorList>
    </citation>
    <scope>NUCLEOTIDE SEQUENCE [LARGE SCALE GENOMIC DNA]</scope>
    <source>
        <strain evidence="5 6">RM579</strain>
    </source>
</reference>
<dbReference type="AlphaFoldDB" id="A0A6N7Z409"/>
<dbReference type="EMBL" id="WMBA01000016">
    <property type="protein sequence ID" value="MTD54940.1"/>
    <property type="molecule type" value="Genomic_DNA"/>
</dbReference>
<evidence type="ECO:0000256" key="2">
    <source>
        <dbReference type="ARBA" id="ARBA00022598"/>
    </source>
</evidence>
<dbReference type="Gene3D" id="3.40.50.12780">
    <property type="entry name" value="N-terminal domain of ligase-like"/>
    <property type="match status" value="1"/>
</dbReference>
<name>A0A6N7Z409_9PSEU</name>
<protein>
    <submittedName>
        <fullName evidence="5">AMP-binding protein</fullName>
    </submittedName>
</protein>
<comment type="similarity">
    <text evidence="1">Belongs to the ATP-dependent AMP-binding enzyme family.</text>
</comment>
<dbReference type="Gene3D" id="3.30.300.30">
    <property type="match status" value="1"/>
</dbReference>
<accession>A0A6N7Z409</accession>
<evidence type="ECO:0000259" key="3">
    <source>
        <dbReference type="Pfam" id="PF00501"/>
    </source>
</evidence>
<sequence>MSTDSWAGRFPRHDAAMAAAYLEAGAWTELTLTERFRDVSRRYPDRHAVIGPDMSFTYAELDVRSDQVAAAFVEAGLCPGDAVLLQVGNSAEGVLGFYSLLKAGAVPVATLAAHRAHELRHVGGIVGARGHLIDAAASDGVLVDLSHEASSYLPTLEHRFCVGGEVPGFIRVAEAGLSIPAEVARTVVDEIQSRIDPRSVSVFQLSGGTTGTPKVIPRLHAEYWNNGVALARTLGRDERSTVAHVMPFVHNAGVVHALFGAHAVGGCFVAMPFGPPERSLEFLIEHGVNDMLIAGPMIPWIDHPLWEKLAVTLRTVAFSGTKLPSRIYDRCTSLGQWIGQNWGMAEGPYMTTGLDAPEAARRETIGNPNDVLDSFRVVDPGTGEDVPDGDVGLLLYRGPCTLAGYVDAPEHNAVTFRDGGYLDTGDLARVVVHDGIRYVVFEGRIKDVISRGGEKINAEEVEELLLRHPRVAEVAVVAMPDERLGERACAYVALDEPGSTLTLADVTEHFAALGVAKFKWPERLELVPALPRTNTLKIDKVRLRAAVAEGTSNTSVV</sequence>
<dbReference type="PANTHER" id="PTHR43201">
    <property type="entry name" value="ACYL-COA SYNTHETASE"/>
    <property type="match status" value="1"/>
</dbReference>
<evidence type="ECO:0000313" key="5">
    <source>
        <dbReference type="EMBL" id="MTD54940.1"/>
    </source>
</evidence>
<dbReference type="PANTHER" id="PTHR43201:SF5">
    <property type="entry name" value="MEDIUM-CHAIN ACYL-COA LIGASE ACSF2, MITOCHONDRIAL"/>
    <property type="match status" value="1"/>
</dbReference>
<dbReference type="Proteomes" id="UP000440096">
    <property type="component" value="Unassembled WGS sequence"/>
</dbReference>
<comment type="caution">
    <text evidence="5">The sequence shown here is derived from an EMBL/GenBank/DDBJ whole genome shotgun (WGS) entry which is preliminary data.</text>
</comment>
<feature type="domain" description="AMP-dependent synthetase/ligase" evidence="3">
    <location>
        <begin position="36"/>
        <end position="405"/>
    </location>
</feature>
<dbReference type="InterPro" id="IPR020845">
    <property type="entry name" value="AMP-binding_CS"/>
</dbReference>
<dbReference type="GO" id="GO:0006631">
    <property type="term" value="P:fatty acid metabolic process"/>
    <property type="evidence" value="ECO:0007669"/>
    <property type="project" value="TreeGrafter"/>
</dbReference>
<keyword evidence="2" id="KW-0436">Ligase</keyword>
<dbReference type="GO" id="GO:0031956">
    <property type="term" value="F:medium-chain fatty acid-CoA ligase activity"/>
    <property type="evidence" value="ECO:0007669"/>
    <property type="project" value="TreeGrafter"/>
</dbReference>